<evidence type="ECO:0000256" key="5">
    <source>
        <dbReference type="ARBA" id="ARBA00022839"/>
    </source>
</evidence>
<evidence type="ECO:0000256" key="1">
    <source>
        <dbReference type="ARBA" id="ARBA00005915"/>
    </source>
</evidence>
<dbReference type="InterPro" id="IPR041122">
    <property type="entry name" value="RecJ_OB"/>
</dbReference>
<dbReference type="Pfam" id="PF02272">
    <property type="entry name" value="DHHA1"/>
    <property type="match status" value="1"/>
</dbReference>
<keyword evidence="4" id="KW-0378">Hydrolase</keyword>
<dbReference type="GO" id="GO:0006281">
    <property type="term" value="P:DNA repair"/>
    <property type="evidence" value="ECO:0007669"/>
    <property type="project" value="InterPro"/>
</dbReference>
<dbReference type="Pfam" id="PF01368">
    <property type="entry name" value="DHH"/>
    <property type="match status" value="1"/>
</dbReference>
<comment type="similarity">
    <text evidence="1">Belongs to the RecJ family.</text>
</comment>
<feature type="domain" description="DDH" evidence="6">
    <location>
        <begin position="85"/>
        <end position="241"/>
    </location>
</feature>
<keyword evidence="3" id="KW-0540">Nuclease</keyword>
<dbReference type="InterPro" id="IPR001667">
    <property type="entry name" value="DDH_dom"/>
</dbReference>
<comment type="caution">
    <text evidence="9">The sequence shown here is derived from an EMBL/GenBank/DDBJ whole genome shotgun (WGS) entry which is preliminary data.</text>
</comment>
<proteinExistence type="inferred from homology"/>
<evidence type="ECO:0000313" key="9">
    <source>
        <dbReference type="EMBL" id="NDY42125.1"/>
    </source>
</evidence>
<evidence type="ECO:0000259" key="7">
    <source>
        <dbReference type="Pfam" id="PF02272"/>
    </source>
</evidence>
<accession>A0A6N9TLL5</accession>
<evidence type="ECO:0000256" key="3">
    <source>
        <dbReference type="ARBA" id="ARBA00022722"/>
    </source>
</evidence>
<dbReference type="NCBIfam" id="TIGR00644">
    <property type="entry name" value="recJ"/>
    <property type="match status" value="1"/>
</dbReference>
<evidence type="ECO:0000313" key="10">
    <source>
        <dbReference type="Proteomes" id="UP000469346"/>
    </source>
</evidence>
<gene>
    <name evidence="9" type="primary">recJ</name>
    <name evidence="9" type="ORF">G3N55_04605</name>
</gene>
<dbReference type="GO" id="GO:0003676">
    <property type="term" value="F:nucleic acid binding"/>
    <property type="evidence" value="ECO:0007669"/>
    <property type="project" value="InterPro"/>
</dbReference>
<feature type="domain" description="RecJ OB" evidence="8">
    <location>
        <begin position="466"/>
        <end position="570"/>
    </location>
</feature>
<dbReference type="PANTHER" id="PTHR30255">
    <property type="entry name" value="SINGLE-STRANDED-DNA-SPECIFIC EXONUCLEASE RECJ"/>
    <property type="match status" value="1"/>
</dbReference>
<dbReference type="InterPro" id="IPR038763">
    <property type="entry name" value="DHH_sf"/>
</dbReference>
<protein>
    <recommendedName>
        <fullName evidence="2">Single-stranded-DNA-specific exonuclease RecJ</fullName>
    </recommendedName>
</protein>
<dbReference type="Gene3D" id="3.10.310.30">
    <property type="match status" value="1"/>
</dbReference>
<evidence type="ECO:0000256" key="4">
    <source>
        <dbReference type="ARBA" id="ARBA00022801"/>
    </source>
</evidence>
<dbReference type="Pfam" id="PF17768">
    <property type="entry name" value="RecJ_OB"/>
    <property type="match status" value="1"/>
</dbReference>
<dbReference type="GO" id="GO:0008409">
    <property type="term" value="F:5'-3' exonuclease activity"/>
    <property type="evidence" value="ECO:0007669"/>
    <property type="project" value="InterPro"/>
</dbReference>
<evidence type="ECO:0000256" key="2">
    <source>
        <dbReference type="ARBA" id="ARBA00019841"/>
    </source>
</evidence>
<sequence>MPSILLERHWALPSTDPKAVAHLARTVDIPPMVARFLYLRGLRSPEAAAAHLSPTLQSLSDPFRLADMEPAVDRLVRAVAAGEPVAVYGDYDADGVTATALVAGFLRNLGLPVRTYLPHRREEGYGLHLEPLRELAAAGVRLLVTVDCGIANPEEVAAAGELGMDVIVTDHHEPPPHLPRALAVINPKRPGCRFPFKHLAGVGVAFNLVRALRQRLHERGHWGGAPPPNLKAELDLVALGTLADVVPLLGDNRVLVRVGLEVLGATRRPGVRALMEVAGLSGTPTARDVAFRLVPRLNAAGRMDHAGAALDLLLAASAGEADPLARRLHELNQERQAEEAAILREALGLAAGQADRPALVLAGDGWNEGVVGIVASRLVDQLGKPVILLARRGGECRGSGRSPEGLDLFEALSRCAEGLTAFGGHTAAAGIRLPAAHLPAFTERFQAVVAATLEATGAAGRLVLDGPATVEELADPVFGRFFDLLAPFGPGYHEPLFLLRGFELQQKHVVGERHLKLRIGAPNPPGGALDLLAWGLGEKLSLPWDRMELACHACMNEWNGRRRLELRLKDARLPSTTDAA</sequence>
<feature type="domain" description="DHHA1" evidence="7">
    <location>
        <begin position="358"/>
        <end position="450"/>
    </location>
</feature>
<dbReference type="Proteomes" id="UP000469346">
    <property type="component" value="Unassembled WGS sequence"/>
</dbReference>
<name>A0A6N9TLL5_DISTH</name>
<dbReference type="Gene3D" id="3.90.1640.30">
    <property type="match status" value="1"/>
</dbReference>
<keyword evidence="5 9" id="KW-0269">Exonuclease</keyword>
<keyword evidence="10" id="KW-1185">Reference proteome</keyword>
<evidence type="ECO:0000259" key="6">
    <source>
        <dbReference type="Pfam" id="PF01368"/>
    </source>
</evidence>
<evidence type="ECO:0000259" key="8">
    <source>
        <dbReference type="Pfam" id="PF17768"/>
    </source>
</evidence>
<dbReference type="SUPFAM" id="SSF64182">
    <property type="entry name" value="DHH phosphoesterases"/>
    <property type="match status" value="1"/>
</dbReference>
<organism evidence="9 10">
    <name type="scientific">Dissulfurirhabdus thermomarina</name>
    <dbReference type="NCBI Taxonomy" id="1765737"/>
    <lineage>
        <taxon>Bacteria</taxon>
        <taxon>Deltaproteobacteria</taxon>
        <taxon>Dissulfurirhabdaceae</taxon>
        <taxon>Dissulfurirhabdus</taxon>
    </lineage>
</organism>
<dbReference type="GO" id="GO:0006310">
    <property type="term" value="P:DNA recombination"/>
    <property type="evidence" value="ECO:0007669"/>
    <property type="project" value="InterPro"/>
</dbReference>
<dbReference type="InterPro" id="IPR004610">
    <property type="entry name" value="RecJ"/>
</dbReference>
<dbReference type="InterPro" id="IPR003156">
    <property type="entry name" value="DHHA1_dom"/>
</dbReference>
<dbReference type="RefSeq" id="WP_163298272.1">
    <property type="nucleotide sequence ID" value="NZ_JAAGRR010000036.1"/>
</dbReference>
<reference evidence="9 10" key="1">
    <citation type="submission" date="2020-02" db="EMBL/GenBank/DDBJ databases">
        <title>Comparative genomics of sulfur disproportionating microorganisms.</title>
        <authorList>
            <person name="Ward L.M."/>
            <person name="Bertran E."/>
            <person name="Johnston D.T."/>
        </authorList>
    </citation>
    <scope>NUCLEOTIDE SEQUENCE [LARGE SCALE GENOMIC DNA]</scope>
    <source>
        <strain evidence="9 10">DSM 100025</strain>
    </source>
</reference>
<dbReference type="PANTHER" id="PTHR30255:SF2">
    <property type="entry name" value="SINGLE-STRANDED-DNA-SPECIFIC EXONUCLEASE RECJ"/>
    <property type="match status" value="1"/>
</dbReference>
<dbReference type="AlphaFoldDB" id="A0A6N9TLL5"/>
<dbReference type="InterPro" id="IPR051673">
    <property type="entry name" value="SSDNA_exonuclease_RecJ"/>
</dbReference>
<dbReference type="EMBL" id="JAAGRR010000036">
    <property type="protein sequence ID" value="NDY42125.1"/>
    <property type="molecule type" value="Genomic_DNA"/>
</dbReference>